<evidence type="ECO:0000313" key="3">
    <source>
        <dbReference type="EMBL" id="KAL3878881.1"/>
    </source>
</evidence>
<dbReference type="Pfam" id="PF16026">
    <property type="entry name" value="MIEAP"/>
    <property type="match status" value="1"/>
</dbReference>
<name>A0ABD3WZF3_SINWO</name>
<comment type="caution">
    <text evidence="3">The sequence shown here is derived from an EMBL/GenBank/DDBJ whole genome shotgun (WGS) entry which is preliminary data.</text>
</comment>
<dbReference type="InterPro" id="IPR031981">
    <property type="entry name" value="MIEAP_C"/>
</dbReference>
<gene>
    <name evidence="2" type="ORF">ACJMK2_031153</name>
    <name evidence="3" type="ORF">ACJMK2_031209</name>
</gene>
<dbReference type="AlphaFoldDB" id="A0ABD3WZF3"/>
<feature type="domain" description="Mitochondria-eating protein C-terminal" evidence="1">
    <location>
        <begin position="157"/>
        <end position="364"/>
    </location>
</feature>
<proteinExistence type="predicted"/>
<evidence type="ECO:0000313" key="4">
    <source>
        <dbReference type="Proteomes" id="UP001634394"/>
    </source>
</evidence>
<protein>
    <recommendedName>
        <fullName evidence="1">Mitochondria-eating protein C-terminal domain-containing protein</fullName>
    </recommendedName>
</protein>
<evidence type="ECO:0000313" key="2">
    <source>
        <dbReference type="EMBL" id="KAL3878825.1"/>
    </source>
</evidence>
<sequence>MSKIQSLFDYVETSKYDKIKLRFVQEVENEYQSNVTALPPVARKTVHFDNLYSLIDYCRNGMWTMTHKVYHAAIQEYDTMMHLLGAQRNTNFGTTSPRDTDLWSPWTPRMSREYDTNHSSPRSQTRPWFRNDPNTNIVLSSRFYGLSSYWGNELITPSRIAEKFQELYEREWLFALDELSVYIGEKDAIYYLFKIIRFAYDYCTLTAEKQLADLTQVITDVIVSPNKIYHSAENITEYQIESASSVVQDRGRAYLTQLRRETAHASLPNVVKWFMTKQLPDILPPGFKAEKSLILGFAHKCVELIWLMCAQYPPMYLEPAEHGLSFDDEYFRVYSKTGSVVDFCVWPLLREFKNGPVLIKGVIQPI</sequence>
<accession>A0ABD3WZF3</accession>
<dbReference type="EMBL" id="JBJQND010000004">
    <property type="protein sequence ID" value="KAL3878825.1"/>
    <property type="molecule type" value="Genomic_DNA"/>
</dbReference>
<dbReference type="EMBL" id="JBJQND010000004">
    <property type="protein sequence ID" value="KAL3878881.1"/>
    <property type="molecule type" value="Genomic_DNA"/>
</dbReference>
<dbReference type="Proteomes" id="UP001634394">
    <property type="component" value="Unassembled WGS sequence"/>
</dbReference>
<reference evidence="3 4" key="1">
    <citation type="submission" date="2024-11" db="EMBL/GenBank/DDBJ databases">
        <title>Chromosome-level genome assembly of the freshwater bivalve Anodonta woodiana.</title>
        <authorList>
            <person name="Chen X."/>
        </authorList>
    </citation>
    <scope>NUCLEOTIDE SEQUENCE [LARGE SCALE GENOMIC DNA]</scope>
    <source>
        <strain evidence="3">MN2024</strain>
        <tissue evidence="3">Gills</tissue>
    </source>
</reference>
<organism evidence="3 4">
    <name type="scientific">Sinanodonta woodiana</name>
    <name type="common">Chinese pond mussel</name>
    <name type="synonym">Anodonta woodiana</name>
    <dbReference type="NCBI Taxonomy" id="1069815"/>
    <lineage>
        <taxon>Eukaryota</taxon>
        <taxon>Metazoa</taxon>
        <taxon>Spiralia</taxon>
        <taxon>Lophotrochozoa</taxon>
        <taxon>Mollusca</taxon>
        <taxon>Bivalvia</taxon>
        <taxon>Autobranchia</taxon>
        <taxon>Heteroconchia</taxon>
        <taxon>Palaeoheterodonta</taxon>
        <taxon>Unionida</taxon>
        <taxon>Unionoidea</taxon>
        <taxon>Unionidae</taxon>
        <taxon>Unioninae</taxon>
        <taxon>Sinanodonta</taxon>
    </lineage>
</organism>
<evidence type="ECO:0000259" key="1">
    <source>
        <dbReference type="Pfam" id="PF16026"/>
    </source>
</evidence>
<keyword evidence="4" id="KW-1185">Reference proteome</keyword>